<dbReference type="AlphaFoldDB" id="U5EV90"/>
<sequence>ELESLTNSQKEQLSRYEVRLKDIVTAYKGLLKEKEALEMSLAAVTRKTENVSGETETLLNSLAVLSAEKSRIETSFQIEKKNLRQQIIDQDKIIKKLEDKNHKFLAQSQLDVEDYKSKLIVERHDRDKERNDQMVMIRELQKLLSDERHLKENLEMQLNDLKTQFSQNNATERTVKDLSKELENTKKLLNESSKFQMNTIATSKILDQLQKEKDSEIKVLKTSFEIEQKRAVEAENLNKVLAASHEERVGNLEKKLVELSKSVGQYERIRQHDQEKLNKLKETIADFNSNQVTYANKTPECKKSPNTILEEILYLKHLFLSENAKLDSPIDISDIFSIKSNSSAEAASNSRLSEEQLQKLEYEANILRKDNDLYKEKLNENNFHIKTLQDKVKVLNQDIDDLENEYKNKNSEYKILLKKEKQKHSEIVSAMEQDHRSKVSQLEQQLQKQRDRSLILLEEKENEIKILKTSFEILIPGNVTHNCDSTTTATDDEKVGFSGNIQAKKINHLNSILNLNSHTAESTITESYLLYYAHELARKDAMISNLRKEKHSLEASLRQSIQTKLIMQEELHDKIENLENHLDRLKRYQSREGANLEYLKNVILSFMTTNGTDSKKHMLNAIAMVLKFSQQEINTISANITNKK</sequence>
<evidence type="ECO:0000259" key="7">
    <source>
        <dbReference type="PROSITE" id="PS50913"/>
    </source>
</evidence>
<feature type="domain" description="GRIP" evidence="7">
    <location>
        <begin position="589"/>
        <end position="639"/>
    </location>
</feature>
<dbReference type="PANTHER" id="PTHR23157:SF25">
    <property type="entry name" value="GRIP AND COILED-COIL DOMAIN-CONTAINING PROTEIN 1"/>
    <property type="match status" value="1"/>
</dbReference>
<feature type="coiled-coil region" evidence="6">
    <location>
        <begin position="536"/>
        <end position="591"/>
    </location>
</feature>
<keyword evidence="5" id="KW-0472">Membrane</keyword>
<keyword evidence="4 6" id="KW-0175">Coiled coil</keyword>
<dbReference type="SMART" id="SM00755">
    <property type="entry name" value="Grip"/>
    <property type="match status" value="1"/>
</dbReference>
<feature type="non-terminal residue" evidence="8">
    <location>
        <position position="1"/>
    </location>
</feature>
<name>U5EV90_9DIPT</name>
<evidence type="ECO:0000256" key="1">
    <source>
        <dbReference type="ARBA" id="ARBA00004184"/>
    </source>
</evidence>
<evidence type="ECO:0000256" key="3">
    <source>
        <dbReference type="ARBA" id="ARBA00022490"/>
    </source>
</evidence>
<dbReference type="GO" id="GO:0005794">
    <property type="term" value="C:Golgi apparatus"/>
    <property type="evidence" value="ECO:0007669"/>
    <property type="project" value="TreeGrafter"/>
</dbReference>
<feature type="coiled-coil region" evidence="6">
    <location>
        <begin position="242"/>
        <end position="290"/>
    </location>
</feature>
<evidence type="ECO:0000256" key="6">
    <source>
        <dbReference type="SAM" id="Coils"/>
    </source>
</evidence>
<organism evidence="8">
    <name type="scientific">Corethrella appendiculata</name>
    <dbReference type="NCBI Taxonomy" id="1370023"/>
    <lineage>
        <taxon>Eukaryota</taxon>
        <taxon>Metazoa</taxon>
        <taxon>Ecdysozoa</taxon>
        <taxon>Arthropoda</taxon>
        <taxon>Hexapoda</taxon>
        <taxon>Insecta</taxon>
        <taxon>Pterygota</taxon>
        <taxon>Neoptera</taxon>
        <taxon>Endopterygota</taxon>
        <taxon>Diptera</taxon>
        <taxon>Nematocera</taxon>
        <taxon>Culicoidea</taxon>
        <taxon>Chaoboridae</taxon>
        <taxon>Corethrella</taxon>
    </lineage>
</organism>
<dbReference type="InterPro" id="IPR051952">
    <property type="entry name" value="Golgi-autophagy_related"/>
</dbReference>
<evidence type="ECO:0000256" key="5">
    <source>
        <dbReference type="ARBA" id="ARBA00023136"/>
    </source>
</evidence>
<evidence type="ECO:0000313" key="8">
    <source>
        <dbReference type="EMBL" id="JAB56359.1"/>
    </source>
</evidence>
<feature type="coiled-coil region" evidence="6">
    <location>
        <begin position="137"/>
        <end position="188"/>
    </location>
</feature>
<dbReference type="PROSITE" id="PS50913">
    <property type="entry name" value="GRIP"/>
    <property type="match status" value="1"/>
</dbReference>
<dbReference type="InterPro" id="IPR000237">
    <property type="entry name" value="GRIP_dom"/>
</dbReference>
<evidence type="ECO:0000256" key="2">
    <source>
        <dbReference type="ARBA" id="ARBA00004496"/>
    </source>
</evidence>
<feature type="coiled-coil region" evidence="6">
    <location>
        <begin position="350"/>
        <end position="463"/>
    </location>
</feature>
<dbReference type="PANTHER" id="PTHR23157">
    <property type="entry name" value="GRIP AND COILED-COIL DOMAIN-CONTAINING PROTEIN 1"/>
    <property type="match status" value="1"/>
</dbReference>
<protein>
    <submittedName>
        <fullName evidence="8">Protein targeting to golgi</fullName>
    </submittedName>
</protein>
<proteinExistence type="evidence at transcript level"/>
<dbReference type="EMBL" id="GANO01003512">
    <property type="protein sequence ID" value="JAB56359.1"/>
    <property type="molecule type" value="mRNA"/>
</dbReference>
<dbReference type="Gene3D" id="1.10.220.60">
    <property type="entry name" value="GRIP domain"/>
    <property type="match status" value="1"/>
</dbReference>
<evidence type="ECO:0000256" key="4">
    <source>
        <dbReference type="ARBA" id="ARBA00023054"/>
    </source>
</evidence>
<accession>U5EV90</accession>
<reference evidence="8" key="1">
    <citation type="journal article" date="2014" name="Insect Biochem. Mol. Biol.">
        <title>An insight into the sialome of the frog biting fly, Corethrella appendiculata.</title>
        <authorList>
            <person name="Ribeiro J.M.C."/>
            <person name="Chagas A.C."/>
            <person name="Pham V.M."/>
            <person name="Lounibos L.P."/>
            <person name="Calvo E."/>
        </authorList>
    </citation>
    <scope>NUCLEOTIDE SEQUENCE</scope>
    <source>
        <tissue evidence="8">Salivary glands</tissue>
    </source>
</reference>
<comment type="subcellular location">
    <subcellularLocation>
        <location evidence="2">Cytoplasm</location>
    </subcellularLocation>
    <subcellularLocation>
        <location evidence="1">Endomembrane system</location>
        <topology evidence="1">Peripheral membrane protein</topology>
    </subcellularLocation>
</comment>
<keyword evidence="3" id="KW-0963">Cytoplasm</keyword>
<dbReference type="Pfam" id="PF01465">
    <property type="entry name" value="GRIP"/>
    <property type="match status" value="1"/>
</dbReference>